<comment type="caution">
    <text evidence="1">The sequence shown here is derived from an EMBL/GenBank/DDBJ whole genome shotgun (WGS) entry which is preliminary data.</text>
</comment>
<sequence length="61" mass="6609">MENGMPNTVCVTLYAAEDGYELCVSNEAASTERCVSAYRFGDPDGSEDDGPNDSRWSVVNL</sequence>
<reference evidence="1 2" key="1">
    <citation type="submission" date="2019-09" db="EMBL/GenBank/DDBJ databases">
        <title>Taxonomic organization of the family Brucellaceae based on a phylogenomic approach.</title>
        <authorList>
            <person name="Leclercq S."/>
            <person name="Cloeckaert A."/>
            <person name="Zygmunt M.S."/>
        </authorList>
    </citation>
    <scope>NUCLEOTIDE SEQUENCE [LARGE SCALE GENOMIC DNA]</scope>
    <source>
        <strain evidence="1 2">LMG 3313</strain>
    </source>
</reference>
<evidence type="ECO:0000313" key="2">
    <source>
        <dbReference type="Proteomes" id="UP000481876"/>
    </source>
</evidence>
<dbReference type="EMBL" id="WBWS01000010">
    <property type="protein sequence ID" value="KAB2769896.1"/>
    <property type="molecule type" value="Genomic_DNA"/>
</dbReference>
<gene>
    <name evidence="1" type="ORF">F9L04_11440</name>
</gene>
<dbReference type="Proteomes" id="UP000481876">
    <property type="component" value="Unassembled WGS sequence"/>
</dbReference>
<accession>A0A6I0D5P2</accession>
<organism evidence="1 2">
    <name type="scientific">Brucella anthropi</name>
    <name type="common">Ochrobactrum anthropi</name>
    <dbReference type="NCBI Taxonomy" id="529"/>
    <lineage>
        <taxon>Bacteria</taxon>
        <taxon>Pseudomonadati</taxon>
        <taxon>Pseudomonadota</taxon>
        <taxon>Alphaproteobacteria</taxon>
        <taxon>Hyphomicrobiales</taxon>
        <taxon>Brucellaceae</taxon>
        <taxon>Brucella/Ochrobactrum group</taxon>
        <taxon>Brucella</taxon>
    </lineage>
</organism>
<protein>
    <submittedName>
        <fullName evidence="1">Uncharacterized protein</fullName>
    </submittedName>
</protein>
<proteinExistence type="predicted"/>
<dbReference type="AlphaFoldDB" id="A0A6I0D5P2"/>
<evidence type="ECO:0000313" key="1">
    <source>
        <dbReference type="EMBL" id="KAB2769896.1"/>
    </source>
</evidence>
<name>A0A6I0D5P2_BRUAN</name>